<protein>
    <submittedName>
        <fullName evidence="8">CidA/LrgA family protein</fullName>
    </submittedName>
    <submittedName>
        <fullName evidence="7">Holin-like protein</fullName>
    </submittedName>
</protein>
<evidence type="ECO:0000313" key="7">
    <source>
        <dbReference type="EMBL" id="TCO98353.1"/>
    </source>
</evidence>
<evidence type="ECO:0000256" key="5">
    <source>
        <dbReference type="ARBA" id="ARBA00023136"/>
    </source>
</evidence>
<dbReference type="RefSeq" id="WP_243650406.1">
    <property type="nucleotide sequence ID" value="NZ_CALJUB010000097.1"/>
</dbReference>
<keyword evidence="3 6" id="KW-0812">Transmembrane</keyword>
<evidence type="ECO:0000313" key="9">
    <source>
        <dbReference type="Proteomes" id="UP000294721"/>
    </source>
</evidence>
<dbReference type="Proteomes" id="UP000294721">
    <property type="component" value="Unassembled WGS sequence"/>
</dbReference>
<dbReference type="EMBL" id="SLXE01000048">
    <property type="protein sequence ID" value="TCO98353.1"/>
    <property type="molecule type" value="Genomic_DNA"/>
</dbReference>
<feature type="transmembrane region" description="Helical" evidence="6">
    <location>
        <begin position="79"/>
        <end position="95"/>
    </location>
</feature>
<reference evidence="8" key="3">
    <citation type="journal article" date="2022" name="Res Sq">
        <title>Evolution of multicellular longitudinally dividing oral cavity symbionts (Neisseriaceae).</title>
        <authorList>
            <person name="Nyongesa S."/>
            <person name="Weber P."/>
            <person name="Bernet E."/>
            <person name="Pullido F."/>
            <person name="Nieckarz M."/>
            <person name="Delaby M."/>
            <person name="Nieves C."/>
            <person name="Viehboeck T."/>
            <person name="Krause N."/>
            <person name="Rivera-Millot A."/>
            <person name="Nakamura A."/>
            <person name="Vischer N."/>
            <person name="VanNieuwenhze M."/>
            <person name="Brun Y."/>
            <person name="Cava F."/>
            <person name="Bulgheresi S."/>
            <person name="Veyrier F."/>
        </authorList>
    </citation>
    <scope>NUCLEOTIDE SEQUENCE</scope>
    <source>
        <strain evidence="8">1258/02</strain>
    </source>
</reference>
<keyword evidence="4 6" id="KW-1133">Transmembrane helix</keyword>
<dbReference type="InterPro" id="IPR005538">
    <property type="entry name" value="LrgA/CidA"/>
</dbReference>
<evidence type="ECO:0000313" key="10">
    <source>
        <dbReference type="Proteomes" id="UP000829756"/>
    </source>
</evidence>
<keyword evidence="5 6" id="KW-0472">Membrane</keyword>
<gene>
    <name evidence="7" type="ORF">EV680_14815</name>
    <name evidence="8" type="ORF">LVJ78_06030</name>
</gene>
<proteinExistence type="predicted"/>
<feature type="transmembrane region" description="Helical" evidence="6">
    <location>
        <begin position="27"/>
        <end position="45"/>
    </location>
</feature>
<name>A0AAE9GY85_9NEIS</name>
<evidence type="ECO:0000256" key="4">
    <source>
        <dbReference type="ARBA" id="ARBA00022989"/>
    </source>
</evidence>
<accession>A0AAE9GY85</accession>
<comment type="subcellular location">
    <subcellularLocation>
        <location evidence="1">Cell membrane</location>
        <topology evidence="1">Multi-pass membrane protein</topology>
    </subcellularLocation>
</comment>
<dbReference type="PANTHER" id="PTHR33931">
    <property type="entry name" value="HOLIN-LIKE PROTEIN CIDA-RELATED"/>
    <property type="match status" value="1"/>
</dbReference>
<dbReference type="KEGG" id="usu:LVJ78_06030"/>
<dbReference type="EMBL" id="CP091507">
    <property type="protein sequence ID" value="UOO80547.1"/>
    <property type="molecule type" value="Genomic_DNA"/>
</dbReference>
<feature type="transmembrane region" description="Helical" evidence="6">
    <location>
        <begin position="51"/>
        <end position="67"/>
    </location>
</feature>
<dbReference type="GO" id="GO:0005886">
    <property type="term" value="C:plasma membrane"/>
    <property type="evidence" value="ECO:0007669"/>
    <property type="project" value="UniProtKB-SubCell"/>
</dbReference>
<dbReference type="AlphaFoldDB" id="A0AAE9GY85"/>
<reference evidence="7 9" key="1">
    <citation type="submission" date="2019-03" db="EMBL/GenBank/DDBJ databases">
        <title>Genomic Encyclopedia of Type Strains, Phase IV (KMG-IV): sequencing the most valuable type-strain genomes for metagenomic binning, comparative biology and taxonomic classification.</title>
        <authorList>
            <person name="Goeker M."/>
        </authorList>
    </citation>
    <scope>NUCLEOTIDE SEQUENCE [LARGE SCALE GENOMIC DNA]</scope>
    <source>
        <strain evidence="7 9">DSM 17474</strain>
    </source>
</reference>
<evidence type="ECO:0000313" key="8">
    <source>
        <dbReference type="EMBL" id="UOO80547.1"/>
    </source>
</evidence>
<dbReference type="Pfam" id="PF03788">
    <property type="entry name" value="LrgA"/>
    <property type="match status" value="1"/>
</dbReference>
<keyword evidence="2" id="KW-1003">Cell membrane</keyword>
<reference evidence="8" key="2">
    <citation type="submission" date="2021-12" db="EMBL/GenBank/DDBJ databases">
        <authorList>
            <person name="Veyrier F.J."/>
        </authorList>
    </citation>
    <scope>NUCLEOTIDE SEQUENCE</scope>
    <source>
        <strain evidence="8">1258/02</strain>
    </source>
</reference>
<evidence type="ECO:0000256" key="3">
    <source>
        <dbReference type="ARBA" id="ARBA00022692"/>
    </source>
</evidence>
<feature type="transmembrane region" description="Helical" evidence="6">
    <location>
        <begin position="107"/>
        <end position="131"/>
    </location>
</feature>
<evidence type="ECO:0000256" key="6">
    <source>
        <dbReference type="SAM" id="Phobius"/>
    </source>
</evidence>
<dbReference type="Proteomes" id="UP000829756">
    <property type="component" value="Chromosome"/>
</dbReference>
<evidence type="ECO:0000256" key="1">
    <source>
        <dbReference type="ARBA" id="ARBA00004651"/>
    </source>
</evidence>
<evidence type="ECO:0000256" key="2">
    <source>
        <dbReference type="ARBA" id="ARBA00022475"/>
    </source>
</evidence>
<keyword evidence="9" id="KW-1185">Reference proteome</keyword>
<dbReference type="PANTHER" id="PTHR33931:SF2">
    <property type="entry name" value="HOLIN-LIKE PROTEIN CIDA"/>
    <property type="match status" value="1"/>
</dbReference>
<organism evidence="8 10">
    <name type="scientific">Uruburuella suis</name>
    <dbReference type="NCBI Taxonomy" id="252130"/>
    <lineage>
        <taxon>Bacteria</taxon>
        <taxon>Pseudomonadati</taxon>
        <taxon>Pseudomonadota</taxon>
        <taxon>Betaproteobacteria</taxon>
        <taxon>Neisseriales</taxon>
        <taxon>Neisseriaceae</taxon>
        <taxon>Uruburuella</taxon>
    </lineage>
</organism>
<sequence>MLAGLNMRMGAVSYLYHHKWVRLARQLSLIMAVWLAGVLVCRVVALPVSPGIVGLFIMLALLGSGAVKMEAVEEGAKFVLGELVFFFLPIIVAVVKYKDLFIASGWQLLVCIFVGTVLVMLSTALTLSYCYKWRRRLFKRRHA</sequence>